<name>W9X8B2_9EURO</name>
<protein>
    <recommendedName>
        <fullName evidence="2">DUF6594 domain-containing protein</fullName>
    </recommendedName>
</protein>
<dbReference type="AlphaFoldDB" id="W9X8B2"/>
<evidence type="ECO:0000256" key="1">
    <source>
        <dbReference type="SAM" id="Phobius"/>
    </source>
</evidence>
<comment type="caution">
    <text evidence="3">The sequence shown here is derived from an EMBL/GenBank/DDBJ whole genome shotgun (WGS) entry which is preliminary data.</text>
</comment>
<dbReference type="PANTHER" id="PTHR34502:SF5">
    <property type="entry name" value="DUF6594 DOMAIN-CONTAINING PROTEIN"/>
    <property type="match status" value="1"/>
</dbReference>
<proteinExistence type="predicted"/>
<sequence length="299" mass="32929">MDAYTHLSSIQASQPEYAIFRLYLPLQALQLNLLQAEIARLRQGLGAAELELDGKSGNTEKLFSHFPTRQTQSSSGREPQTSLQEALWNRLEAALKKYSKALLRYRALSQLPPVDPLHHKQLRNWNSDLEGGDGSLCGAEAVVWDEENAGDLTSIALPSESRDPLTYFLQTRVLPWYHNAIGYRYRPRTHVADAFTDVRQQTPIYYYSGRPILLAVNICSTVLSSMIPALCSLALYFIQREGARMGAIVGFTFLFSVVIALITPAKKIETFVATAAFAAVLIVFVGNGNGNGNAGGCAC</sequence>
<dbReference type="EMBL" id="AMGX01000001">
    <property type="protein sequence ID" value="EXJ76438.1"/>
    <property type="molecule type" value="Genomic_DNA"/>
</dbReference>
<evidence type="ECO:0000313" key="4">
    <source>
        <dbReference type="Proteomes" id="UP000019471"/>
    </source>
</evidence>
<dbReference type="Pfam" id="PF20237">
    <property type="entry name" value="DUF6594"/>
    <property type="match status" value="1"/>
</dbReference>
<dbReference type="Proteomes" id="UP000019471">
    <property type="component" value="Unassembled WGS sequence"/>
</dbReference>
<evidence type="ECO:0000313" key="3">
    <source>
        <dbReference type="EMBL" id="EXJ76438.1"/>
    </source>
</evidence>
<keyword evidence="1" id="KW-1133">Transmembrane helix</keyword>
<dbReference type="STRING" id="1182543.W9X8B2"/>
<dbReference type="eggNOG" id="ENOG502RIUW">
    <property type="taxonomic scope" value="Eukaryota"/>
</dbReference>
<dbReference type="PANTHER" id="PTHR34502">
    <property type="entry name" value="DUF6594 DOMAIN-CONTAINING PROTEIN-RELATED"/>
    <property type="match status" value="1"/>
</dbReference>
<dbReference type="InterPro" id="IPR046529">
    <property type="entry name" value="DUF6594"/>
</dbReference>
<gene>
    <name evidence="3" type="ORF">A1O5_00946</name>
</gene>
<feature type="transmembrane region" description="Helical" evidence="1">
    <location>
        <begin position="212"/>
        <end position="238"/>
    </location>
</feature>
<evidence type="ECO:0000259" key="2">
    <source>
        <dbReference type="Pfam" id="PF20237"/>
    </source>
</evidence>
<feature type="domain" description="DUF6594" evidence="2">
    <location>
        <begin position="4"/>
        <end position="281"/>
    </location>
</feature>
<accession>W9X8B2</accession>
<keyword evidence="4" id="KW-1185">Reference proteome</keyword>
<dbReference type="HOGENOM" id="CLU_051118_2_0_1"/>
<dbReference type="RefSeq" id="XP_007739755.1">
    <property type="nucleotide sequence ID" value="XM_007741565.1"/>
</dbReference>
<feature type="transmembrane region" description="Helical" evidence="1">
    <location>
        <begin position="268"/>
        <end position="286"/>
    </location>
</feature>
<dbReference type="OrthoDB" id="3533814at2759"/>
<dbReference type="GeneID" id="19185682"/>
<reference evidence="3 4" key="1">
    <citation type="submission" date="2013-03" db="EMBL/GenBank/DDBJ databases">
        <title>The Genome Sequence of Cladophialophora psammophila CBS 110553.</title>
        <authorList>
            <consortium name="The Broad Institute Genomics Platform"/>
            <person name="Cuomo C."/>
            <person name="de Hoog S."/>
            <person name="Gorbushina A."/>
            <person name="Walker B."/>
            <person name="Young S.K."/>
            <person name="Zeng Q."/>
            <person name="Gargeya S."/>
            <person name="Fitzgerald M."/>
            <person name="Haas B."/>
            <person name="Abouelleil A."/>
            <person name="Allen A.W."/>
            <person name="Alvarado L."/>
            <person name="Arachchi H.M."/>
            <person name="Berlin A.M."/>
            <person name="Chapman S.B."/>
            <person name="Gainer-Dewar J."/>
            <person name="Goldberg J."/>
            <person name="Griggs A."/>
            <person name="Gujja S."/>
            <person name="Hansen M."/>
            <person name="Howarth C."/>
            <person name="Imamovic A."/>
            <person name="Ireland A."/>
            <person name="Larimer J."/>
            <person name="McCowan C."/>
            <person name="Murphy C."/>
            <person name="Pearson M."/>
            <person name="Poon T.W."/>
            <person name="Priest M."/>
            <person name="Roberts A."/>
            <person name="Saif S."/>
            <person name="Shea T."/>
            <person name="Sisk P."/>
            <person name="Sykes S."/>
            <person name="Wortman J."/>
            <person name="Nusbaum C."/>
            <person name="Birren B."/>
        </authorList>
    </citation>
    <scope>NUCLEOTIDE SEQUENCE [LARGE SCALE GENOMIC DNA]</scope>
    <source>
        <strain evidence="3 4">CBS 110553</strain>
    </source>
</reference>
<keyword evidence="1" id="KW-0472">Membrane</keyword>
<feature type="transmembrane region" description="Helical" evidence="1">
    <location>
        <begin position="245"/>
        <end position="262"/>
    </location>
</feature>
<organism evidence="3 4">
    <name type="scientific">Cladophialophora psammophila CBS 110553</name>
    <dbReference type="NCBI Taxonomy" id="1182543"/>
    <lineage>
        <taxon>Eukaryota</taxon>
        <taxon>Fungi</taxon>
        <taxon>Dikarya</taxon>
        <taxon>Ascomycota</taxon>
        <taxon>Pezizomycotina</taxon>
        <taxon>Eurotiomycetes</taxon>
        <taxon>Chaetothyriomycetidae</taxon>
        <taxon>Chaetothyriales</taxon>
        <taxon>Herpotrichiellaceae</taxon>
        <taxon>Cladophialophora</taxon>
    </lineage>
</organism>
<keyword evidence="1" id="KW-0812">Transmembrane</keyword>